<evidence type="ECO:0000313" key="3">
    <source>
        <dbReference type="Proteomes" id="UP000216885"/>
    </source>
</evidence>
<dbReference type="EMBL" id="NEVQ01000017">
    <property type="protein sequence ID" value="OZI54246.1"/>
    <property type="molecule type" value="Genomic_DNA"/>
</dbReference>
<accession>A0A261TX39</accession>
<keyword evidence="3" id="KW-1185">Reference proteome</keyword>
<reference evidence="2 3" key="1">
    <citation type="submission" date="2017-05" db="EMBL/GenBank/DDBJ databases">
        <title>Complete and WGS of Bordetella genogroups.</title>
        <authorList>
            <person name="Spilker T."/>
            <person name="LiPuma J."/>
        </authorList>
    </citation>
    <scope>NUCLEOTIDE SEQUENCE [LARGE SCALE GENOMIC DNA]</scope>
    <source>
        <strain evidence="2 3">AU9919</strain>
    </source>
</reference>
<evidence type="ECO:0000259" key="1">
    <source>
        <dbReference type="Pfam" id="PF13403"/>
    </source>
</evidence>
<evidence type="ECO:0000313" key="2">
    <source>
        <dbReference type="EMBL" id="OZI54246.1"/>
    </source>
</evidence>
<dbReference type="AlphaFoldDB" id="A0A261TX39"/>
<gene>
    <name evidence="2" type="ORF">CAL20_17275</name>
</gene>
<dbReference type="Pfam" id="PF13403">
    <property type="entry name" value="Hint_2"/>
    <property type="match status" value="1"/>
</dbReference>
<sequence>MADILRFPNDIRLLDVDQGAVTGSDRLVVGSYEKASYVFFSNQAGSTDVMDFTVAANQANLVISPDFTLGEGTHARFTALDSTLLSTGEVVFYPIVESLDFTMGTDTTLEYVEPSSGDSTSIGSVNVDMTAPGTSFIYTPSDVLNNNLLITNFGSQDIIQVVGAASSVLDGSQLVFRDAEGNVIANFDMEGISDPSMLRFDGGTVSYACYLKGTHIATPGGEVKIETLRAGDKVTTASGGVATVKWVGYRTLYRRSIPASHAAKAFPILFKRDSLADNVPHRDLMVSPWHHLFFDGMLVPAFALVNGKTIVQQLDMAKFQYFHLELESFDILLAEGVPAESYVDTGNRSMFQNAATVSLRANFEPPVGRQKIPGIRIVRQGAPVQALQQALLDRANWLEEISPAPEEIRRQA</sequence>
<dbReference type="RefSeq" id="WP_094838492.1">
    <property type="nucleotide sequence ID" value="NZ_NEVQ01000017.1"/>
</dbReference>
<proteinExistence type="predicted"/>
<protein>
    <recommendedName>
        <fullName evidence="1">Hedgehog/Intein (Hint) domain-containing protein</fullName>
    </recommendedName>
</protein>
<dbReference type="InterPro" id="IPR036844">
    <property type="entry name" value="Hint_dom_sf"/>
</dbReference>
<dbReference type="Proteomes" id="UP000216885">
    <property type="component" value="Unassembled WGS sequence"/>
</dbReference>
<feature type="domain" description="Hedgehog/Intein (Hint)" evidence="1">
    <location>
        <begin position="209"/>
        <end position="345"/>
    </location>
</feature>
<organism evidence="2 3">
    <name type="scientific">Bordetella genomosp. 4</name>
    <dbReference type="NCBI Taxonomy" id="463044"/>
    <lineage>
        <taxon>Bacteria</taxon>
        <taxon>Pseudomonadati</taxon>
        <taxon>Pseudomonadota</taxon>
        <taxon>Betaproteobacteria</taxon>
        <taxon>Burkholderiales</taxon>
        <taxon>Alcaligenaceae</taxon>
        <taxon>Bordetella</taxon>
    </lineage>
</organism>
<comment type="caution">
    <text evidence="2">The sequence shown here is derived from an EMBL/GenBank/DDBJ whole genome shotgun (WGS) entry which is preliminary data.</text>
</comment>
<dbReference type="InterPro" id="IPR028992">
    <property type="entry name" value="Hedgehog/Intein_dom"/>
</dbReference>
<dbReference type="SUPFAM" id="SSF51294">
    <property type="entry name" value="Hedgehog/intein (Hint) domain"/>
    <property type="match status" value="1"/>
</dbReference>
<name>A0A261TX39_9BORD</name>